<reference evidence="7" key="1">
    <citation type="submission" date="2021-06" db="EMBL/GenBank/DDBJ databases">
        <authorList>
            <person name="Hodson N. C."/>
            <person name="Mongue J. A."/>
            <person name="Jaron S. K."/>
        </authorList>
    </citation>
    <scope>NUCLEOTIDE SEQUENCE</scope>
</reference>
<feature type="domain" description="Sushi" evidence="6">
    <location>
        <begin position="136"/>
        <end position="190"/>
    </location>
</feature>
<dbReference type="CDD" id="cd00033">
    <property type="entry name" value="CCP"/>
    <property type="match status" value="2"/>
</dbReference>
<gene>
    <name evidence="7" type="ORF">AFUS01_LOCUS11098</name>
</gene>
<dbReference type="OrthoDB" id="6107927at2759"/>
<comment type="caution">
    <text evidence="4">Lacks conserved residue(s) required for the propagation of feature annotation.</text>
</comment>
<protein>
    <recommendedName>
        <fullName evidence="6">Sushi domain-containing protein</fullName>
    </recommendedName>
</protein>
<proteinExistence type="predicted"/>
<feature type="domain" description="Sushi" evidence="6">
    <location>
        <begin position="81"/>
        <end position="135"/>
    </location>
</feature>
<evidence type="ECO:0000313" key="7">
    <source>
        <dbReference type="EMBL" id="CAG7721913.1"/>
    </source>
</evidence>
<keyword evidence="8" id="KW-1185">Reference proteome</keyword>
<keyword evidence="3" id="KW-1015">Disulfide bond</keyword>
<keyword evidence="2" id="KW-0677">Repeat</keyword>
<dbReference type="PANTHER" id="PTHR45656">
    <property type="entry name" value="PROTEIN CBR-CLEC-78"/>
    <property type="match status" value="1"/>
</dbReference>
<dbReference type="Proteomes" id="UP000708208">
    <property type="component" value="Unassembled WGS sequence"/>
</dbReference>
<feature type="region of interest" description="Disordered" evidence="5">
    <location>
        <begin position="196"/>
        <end position="245"/>
    </location>
</feature>
<dbReference type="AlphaFoldDB" id="A0A8J2K9Q8"/>
<dbReference type="PROSITE" id="PS50923">
    <property type="entry name" value="SUSHI"/>
    <property type="match status" value="2"/>
</dbReference>
<dbReference type="InterPro" id="IPR000436">
    <property type="entry name" value="Sushi_SCR_CCP_dom"/>
</dbReference>
<evidence type="ECO:0000256" key="4">
    <source>
        <dbReference type="PROSITE-ProRule" id="PRU00302"/>
    </source>
</evidence>
<evidence type="ECO:0000256" key="1">
    <source>
        <dbReference type="ARBA" id="ARBA00022729"/>
    </source>
</evidence>
<dbReference type="SMART" id="SM00032">
    <property type="entry name" value="CCP"/>
    <property type="match status" value="2"/>
</dbReference>
<feature type="compositionally biased region" description="Low complexity" evidence="5">
    <location>
        <begin position="196"/>
        <end position="219"/>
    </location>
</feature>
<comment type="caution">
    <text evidence="7">The sequence shown here is derived from an EMBL/GenBank/DDBJ whole genome shotgun (WGS) entry which is preliminary data.</text>
</comment>
<dbReference type="PANTHER" id="PTHR45656:SF4">
    <property type="entry name" value="PROTEIN CBR-CLEC-78"/>
    <property type="match status" value="1"/>
</dbReference>
<sequence length="713" mass="78597">MNCRRFRSPGATGVSITLFLIVSVISAIKTSNVPEINTRLSLRRVPRSDDVDGSFSWRDLSPRLDNRALTRDNDFMQKRRKKCNNRIQIENGRRRILEQGSLVRFRCEYGYILFGASVAACVRGQWSEPPPVCISAGCRRPQLPHGIIGRPLFGGAAIVFECFPGYQMQGDSTIVCDGLRWNGTLPTCTTIITPSTMTPPSTVTSKATTGTFNSETSTTLEDDQDNHARFPSTGEPLNEEMSATEDPSFKKLEMVTGQQTLENKPPFEVHTTTMTTLNKNLAAHQDTTVVSKGVEFVTEPAVREIFPTSVNSGATSIPVASSITPPAPSTAIPIRKDYGVAATRTTPSTTVTRPPITIPSTTSSMRPTTIISKCTISDVPVSAAREFSPQPVLPAGEFTTDQSLAPAGNNFKSSSTVRSSTTVQPVLKTGKIISTQPPPTVTKSIAISTAIAATITKYTIATPGHNTSVQSTNPTEKRTTTVITPLLKFPEIFNNVTTTFKNSTRNSTSENTAKASLIRCALMFRNRKQQQQLRECLQQHLNSTSSARAKPTPSVWRNRLRIQTSRPLLFKRNNTRSQTWAPQTTLIFKIPTRITTSSTTTAIPVNVTARVFPGSTTVSASIEDIFPTNRLSLTSYQPSEEFDNTIEQVLRKPKETEKIESGVEEKPISGVVFYYCWTRNKGIARRSRYESDGRNLSVHLDMDEEFVYFGNNR</sequence>
<dbReference type="EMBL" id="CAJVCH010084454">
    <property type="protein sequence ID" value="CAG7721913.1"/>
    <property type="molecule type" value="Genomic_DNA"/>
</dbReference>
<evidence type="ECO:0000256" key="3">
    <source>
        <dbReference type="ARBA" id="ARBA00023157"/>
    </source>
</evidence>
<accession>A0A8J2K9Q8</accession>
<organism evidence="7 8">
    <name type="scientific">Allacma fusca</name>
    <dbReference type="NCBI Taxonomy" id="39272"/>
    <lineage>
        <taxon>Eukaryota</taxon>
        <taxon>Metazoa</taxon>
        <taxon>Ecdysozoa</taxon>
        <taxon>Arthropoda</taxon>
        <taxon>Hexapoda</taxon>
        <taxon>Collembola</taxon>
        <taxon>Symphypleona</taxon>
        <taxon>Sminthuridae</taxon>
        <taxon>Allacma</taxon>
    </lineage>
</organism>
<keyword evidence="1" id="KW-0732">Signal</keyword>
<name>A0A8J2K9Q8_9HEXA</name>
<evidence type="ECO:0000259" key="6">
    <source>
        <dbReference type="PROSITE" id="PS50923"/>
    </source>
</evidence>
<dbReference type="InterPro" id="IPR051277">
    <property type="entry name" value="SEZ6_CSMD_C4BPB_Regulators"/>
</dbReference>
<keyword evidence="4" id="KW-0768">Sushi</keyword>
<evidence type="ECO:0000313" key="8">
    <source>
        <dbReference type="Proteomes" id="UP000708208"/>
    </source>
</evidence>
<evidence type="ECO:0000256" key="5">
    <source>
        <dbReference type="SAM" id="MobiDB-lite"/>
    </source>
</evidence>
<evidence type="ECO:0000256" key="2">
    <source>
        <dbReference type="ARBA" id="ARBA00022737"/>
    </source>
</evidence>
<dbReference type="Pfam" id="PF00084">
    <property type="entry name" value="Sushi"/>
    <property type="match status" value="2"/>
</dbReference>